<evidence type="ECO:0000256" key="3">
    <source>
        <dbReference type="ARBA" id="ARBA00022598"/>
    </source>
</evidence>
<evidence type="ECO:0000256" key="8">
    <source>
        <dbReference type="ARBA" id="ARBA00042242"/>
    </source>
</evidence>
<evidence type="ECO:0000259" key="11">
    <source>
        <dbReference type="PROSITE" id="PS50975"/>
    </source>
</evidence>
<dbReference type="InterPro" id="IPR011054">
    <property type="entry name" value="Rudment_hybrid_motif"/>
</dbReference>
<evidence type="ECO:0000313" key="13">
    <source>
        <dbReference type="Proteomes" id="UP000649604"/>
    </source>
</evidence>
<dbReference type="Gene3D" id="3.30.470.20">
    <property type="entry name" value="ATP-grasp fold, B domain"/>
    <property type="match status" value="1"/>
</dbReference>
<sequence>MPTSHHTSNYRIMLFGVGAFTQGVLRVLKEAGADVSTYLTRDYAHYGPMQEGQTFHREYYPNPCDILKQKQIDFLIPMSLNWALEDWTDEFLSLNIPILCPLGKGFQIERERAFSQELCQRYGVPFAKSFVARNKLEAEQILSAHPGPYVIKNTLCSPTSPVHTIVNETLEQTRTWLNHLDYKEGVFLQQYLGTQEAGHIAFISDGQVYSLVSNQEYKRAFTGNQGIVAGAPLGGLVQQDPDDTYHLARELLHPLLPWFKAVNFHGPLQVTALKHEGRWHVVEFNIRLGVTSGPLILRMLKHPADVLARVVNNQPLTLEFDENRTFGCSLTLAGYGYPYTQLTPPKLSVEVTEPLDCDVWWNEVDQDIKGHLYTSGHGAARIADVVATGQTVEDAIAHAYRNIKKIVCPGSYYRTDIGQSLWPLSYD</sequence>
<dbReference type="PANTHER" id="PTHR43472">
    <property type="entry name" value="PHOSPHORIBOSYLAMINE--GLYCINE LIGASE"/>
    <property type="match status" value="1"/>
</dbReference>
<dbReference type="Proteomes" id="UP000649604">
    <property type="component" value="Unassembled WGS sequence"/>
</dbReference>
<dbReference type="SMART" id="SM01209">
    <property type="entry name" value="GARS_A"/>
    <property type="match status" value="1"/>
</dbReference>
<dbReference type="PROSITE" id="PS50975">
    <property type="entry name" value="ATP_GRASP"/>
    <property type="match status" value="1"/>
</dbReference>
<evidence type="ECO:0000256" key="10">
    <source>
        <dbReference type="PROSITE-ProRule" id="PRU00409"/>
    </source>
</evidence>
<dbReference type="EMBL" id="WJJP01000581">
    <property type="protein sequence ID" value="MBD3326429.1"/>
    <property type="molecule type" value="Genomic_DNA"/>
</dbReference>
<keyword evidence="3 12" id="KW-0436">Ligase</keyword>
<evidence type="ECO:0000256" key="9">
    <source>
        <dbReference type="ARBA" id="ARBA00042864"/>
    </source>
</evidence>
<evidence type="ECO:0000313" key="12">
    <source>
        <dbReference type="EMBL" id="MBD3326429.1"/>
    </source>
</evidence>
<comment type="similarity">
    <text evidence="7">Belongs to the GARS family.</text>
</comment>
<dbReference type="GO" id="GO:0004637">
    <property type="term" value="F:phosphoribosylamine-glycine ligase activity"/>
    <property type="evidence" value="ECO:0007669"/>
    <property type="project" value="UniProtKB-EC"/>
</dbReference>
<dbReference type="Pfam" id="PF02843">
    <property type="entry name" value="GARS_C"/>
    <property type="match status" value="1"/>
</dbReference>
<keyword evidence="4 10" id="KW-0547">Nucleotide-binding</keyword>
<protein>
    <recommendedName>
        <fullName evidence="2">phosphoribosylamine--glycine ligase</fullName>
        <ecNumber evidence="2">6.3.4.13</ecNumber>
    </recommendedName>
    <alternativeName>
        <fullName evidence="8">Glycinamide ribonucleotide synthetase</fullName>
    </alternativeName>
    <alternativeName>
        <fullName evidence="9">Phosphoribosylglycinamide synthetase</fullName>
    </alternativeName>
</protein>
<dbReference type="SMART" id="SM01210">
    <property type="entry name" value="GARS_C"/>
    <property type="match status" value="1"/>
</dbReference>
<comment type="pathway">
    <text evidence="1">Purine metabolism; IMP biosynthesis via de novo pathway; N(1)-(5-phospho-D-ribosyl)glycinamide from 5-phospho-alpha-D-ribose 1-diphosphate: step 2/2.</text>
</comment>
<evidence type="ECO:0000256" key="4">
    <source>
        <dbReference type="ARBA" id="ARBA00022741"/>
    </source>
</evidence>
<dbReference type="InterPro" id="IPR000115">
    <property type="entry name" value="PRibGlycinamide_synth"/>
</dbReference>
<dbReference type="GO" id="GO:0006164">
    <property type="term" value="P:purine nucleotide biosynthetic process"/>
    <property type="evidence" value="ECO:0007669"/>
    <property type="project" value="UniProtKB-KW"/>
</dbReference>
<gene>
    <name evidence="12" type="ORF">GF339_17725</name>
</gene>
<dbReference type="InterPro" id="IPR011761">
    <property type="entry name" value="ATP-grasp"/>
</dbReference>
<dbReference type="GO" id="GO:0009113">
    <property type="term" value="P:purine nucleobase biosynthetic process"/>
    <property type="evidence" value="ECO:0007669"/>
    <property type="project" value="InterPro"/>
</dbReference>
<dbReference type="AlphaFoldDB" id="A0A9D5Q708"/>
<dbReference type="InterPro" id="IPR037123">
    <property type="entry name" value="PRibGlycinamide_synth_C_sf"/>
</dbReference>
<proteinExistence type="inferred from homology"/>
<evidence type="ECO:0000256" key="2">
    <source>
        <dbReference type="ARBA" id="ARBA00013255"/>
    </source>
</evidence>
<evidence type="ECO:0000256" key="5">
    <source>
        <dbReference type="ARBA" id="ARBA00022755"/>
    </source>
</evidence>
<dbReference type="InterPro" id="IPR020561">
    <property type="entry name" value="PRibGlycinamid_synth_ATP-grasp"/>
</dbReference>
<dbReference type="Pfam" id="PF01071">
    <property type="entry name" value="GARS_A"/>
    <property type="match status" value="1"/>
</dbReference>
<organism evidence="12 13">
    <name type="scientific">candidate division KSB3 bacterium</name>
    <dbReference type="NCBI Taxonomy" id="2044937"/>
    <lineage>
        <taxon>Bacteria</taxon>
        <taxon>candidate division KSB3</taxon>
    </lineage>
</organism>
<dbReference type="PANTHER" id="PTHR43472:SF1">
    <property type="entry name" value="PHOSPHORIBOSYLAMINE--GLYCINE LIGASE, CHLOROPLASTIC"/>
    <property type="match status" value="1"/>
</dbReference>
<accession>A0A9D5Q708</accession>
<dbReference type="GO" id="GO:0005524">
    <property type="term" value="F:ATP binding"/>
    <property type="evidence" value="ECO:0007669"/>
    <property type="project" value="UniProtKB-UniRule"/>
</dbReference>
<dbReference type="SUPFAM" id="SSF51246">
    <property type="entry name" value="Rudiment single hybrid motif"/>
    <property type="match status" value="1"/>
</dbReference>
<dbReference type="InterPro" id="IPR020560">
    <property type="entry name" value="PRibGlycinamide_synth_C-dom"/>
</dbReference>
<dbReference type="Gene3D" id="3.90.600.10">
    <property type="entry name" value="Phosphoribosylglycinamide synthetase, C-terminal domain"/>
    <property type="match status" value="1"/>
</dbReference>
<dbReference type="GO" id="GO:0046872">
    <property type="term" value="F:metal ion binding"/>
    <property type="evidence" value="ECO:0007669"/>
    <property type="project" value="InterPro"/>
</dbReference>
<keyword evidence="6 10" id="KW-0067">ATP-binding</keyword>
<name>A0A9D5Q708_9BACT</name>
<evidence type="ECO:0000256" key="7">
    <source>
        <dbReference type="ARBA" id="ARBA00038345"/>
    </source>
</evidence>
<evidence type="ECO:0000256" key="6">
    <source>
        <dbReference type="ARBA" id="ARBA00022840"/>
    </source>
</evidence>
<dbReference type="EC" id="6.3.4.13" evidence="2"/>
<comment type="caution">
    <text evidence="12">The sequence shown here is derived from an EMBL/GenBank/DDBJ whole genome shotgun (WGS) entry which is preliminary data.</text>
</comment>
<reference evidence="12" key="1">
    <citation type="submission" date="2019-11" db="EMBL/GenBank/DDBJ databases">
        <title>Microbial mats filling the niche in hypersaline microbial mats.</title>
        <authorList>
            <person name="Wong H.L."/>
            <person name="Macleod F.I."/>
            <person name="White R.A. III"/>
            <person name="Burns B.P."/>
        </authorList>
    </citation>
    <scope>NUCLEOTIDE SEQUENCE</scope>
    <source>
        <strain evidence="12">Rbin_158</strain>
    </source>
</reference>
<feature type="domain" description="ATP-grasp" evidence="11">
    <location>
        <begin position="116"/>
        <end position="312"/>
    </location>
</feature>
<evidence type="ECO:0000256" key="1">
    <source>
        <dbReference type="ARBA" id="ARBA00005174"/>
    </source>
</evidence>
<keyword evidence="5" id="KW-0658">Purine biosynthesis</keyword>
<dbReference type="SUPFAM" id="SSF56059">
    <property type="entry name" value="Glutathione synthetase ATP-binding domain-like"/>
    <property type="match status" value="1"/>
</dbReference>